<evidence type="ECO:0000259" key="2">
    <source>
        <dbReference type="PROSITE" id="PS50405"/>
    </source>
</evidence>
<dbReference type="Pfam" id="PF13417">
    <property type="entry name" value="GST_N_3"/>
    <property type="match status" value="1"/>
</dbReference>
<evidence type="ECO:0000313" key="3">
    <source>
        <dbReference type="EMBL" id="SNB77917.1"/>
    </source>
</evidence>
<dbReference type="AlphaFoldDB" id="A0A212RZ64"/>
<dbReference type="InterPro" id="IPR004046">
    <property type="entry name" value="GST_C"/>
</dbReference>
<dbReference type="PANTHER" id="PTHR44051:SF8">
    <property type="entry name" value="GLUTATHIONE S-TRANSFERASE GSTA"/>
    <property type="match status" value="1"/>
</dbReference>
<dbReference type="EMBL" id="FYDG01000009">
    <property type="protein sequence ID" value="SNB77917.1"/>
    <property type="molecule type" value="Genomic_DNA"/>
</dbReference>
<keyword evidence="3" id="KW-0808">Transferase</keyword>
<keyword evidence="4" id="KW-1185">Reference proteome</keyword>
<dbReference type="SUPFAM" id="SSF52833">
    <property type="entry name" value="Thioredoxin-like"/>
    <property type="match status" value="1"/>
</dbReference>
<dbReference type="SFLD" id="SFLDG00358">
    <property type="entry name" value="Main_(cytGST)"/>
    <property type="match status" value="1"/>
</dbReference>
<dbReference type="CDD" id="cd03182">
    <property type="entry name" value="GST_C_GTT2_like"/>
    <property type="match status" value="1"/>
</dbReference>
<dbReference type="RefSeq" id="WP_088521564.1">
    <property type="nucleotide sequence ID" value="NZ_FYDG01000009.1"/>
</dbReference>
<accession>A0A212RZ64</accession>
<dbReference type="PROSITE" id="PS50405">
    <property type="entry name" value="GST_CTER"/>
    <property type="match status" value="1"/>
</dbReference>
<dbReference type="PANTHER" id="PTHR44051">
    <property type="entry name" value="GLUTATHIONE S-TRANSFERASE-RELATED"/>
    <property type="match status" value="1"/>
</dbReference>
<dbReference type="PROSITE" id="PS50404">
    <property type="entry name" value="GST_NTER"/>
    <property type="match status" value="1"/>
</dbReference>
<name>A0A212RZ64_RHOAC</name>
<dbReference type="CDD" id="cd03051">
    <property type="entry name" value="GST_N_GTT2_like"/>
    <property type="match status" value="1"/>
</dbReference>
<dbReference type="SFLD" id="SFLDS00019">
    <property type="entry name" value="Glutathione_Transferase_(cytos"/>
    <property type="match status" value="1"/>
</dbReference>
<sequence>MKLYDSPHAPNPRRVRMFLAEKGVSLPTVSVDLGKLEQKSADFAAVNPLRRTPALELDSGEILTESVAICRYFEELYPEPPLFGHDALERARVEMWQRRVELQFFAPITHAFRHSHPAMREMEQPQIAQWAEVNKPRAVDFARFLDAELALRPFIAGDAFTIADITALAAADFAKPARIVFPDELTNFARWRAEVSSRPSAAA</sequence>
<gene>
    <name evidence="3" type="ORF">SAMN06265338_10919</name>
</gene>
<dbReference type="InterPro" id="IPR010987">
    <property type="entry name" value="Glutathione-S-Trfase_C-like"/>
</dbReference>
<evidence type="ECO:0000259" key="1">
    <source>
        <dbReference type="PROSITE" id="PS50404"/>
    </source>
</evidence>
<evidence type="ECO:0000313" key="4">
    <source>
        <dbReference type="Proteomes" id="UP000198418"/>
    </source>
</evidence>
<dbReference type="Pfam" id="PF00043">
    <property type="entry name" value="GST_C"/>
    <property type="match status" value="1"/>
</dbReference>
<feature type="domain" description="GST N-terminal" evidence="1">
    <location>
        <begin position="1"/>
        <end position="81"/>
    </location>
</feature>
<dbReference type="InterPro" id="IPR034346">
    <property type="entry name" value="Gtt2-like_C"/>
</dbReference>
<protein>
    <submittedName>
        <fullName evidence="3">Glutathione S-transferase</fullName>
    </submittedName>
</protein>
<dbReference type="InterPro" id="IPR034345">
    <property type="entry name" value="Gtt2-like_N"/>
</dbReference>
<feature type="domain" description="GST C-terminal" evidence="2">
    <location>
        <begin position="86"/>
        <end position="203"/>
    </location>
</feature>
<dbReference type="InterPro" id="IPR040079">
    <property type="entry name" value="Glutathione_S-Trfase"/>
</dbReference>
<dbReference type="Gene3D" id="1.20.1050.10">
    <property type="match status" value="1"/>
</dbReference>
<proteinExistence type="predicted"/>
<dbReference type="InterPro" id="IPR036249">
    <property type="entry name" value="Thioredoxin-like_sf"/>
</dbReference>
<dbReference type="InterPro" id="IPR036282">
    <property type="entry name" value="Glutathione-S-Trfase_C_sf"/>
</dbReference>
<dbReference type="GO" id="GO:0016740">
    <property type="term" value="F:transferase activity"/>
    <property type="evidence" value="ECO:0007669"/>
    <property type="project" value="UniProtKB-KW"/>
</dbReference>
<dbReference type="SUPFAM" id="SSF47616">
    <property type="entry name" value="GST C-terminal domain-like"/>
    <property type="match status" value="1"/>
</dbReference>
<organism evidence="3 4">
    <name type="scientific">Rhodoblastus acidophilus</name>
    <name type="common">Rhodopseudomonas acidophila</name>
    <dbReference type="NCBI Taxonomy" id="1074"/>
    <lineage>
        <taxon>Bacteria</taxon>
        <taxon>Pseudomonadati</taxon>
        <taxon>Pseudomonadota</taxon>
        <taxon>Alphaproteobacteria</taxon>
        <taxon>Hyphomicrobiales</taxon>
        <taxon>Rhodoblastaceae</taxon>
        <taxon>Rhodoblastus</taxon>
    </lineage>
</organism>
<dbReference type="OrthoDB" id="5293590at2"/>
<dbReference type="Proteomes" id="UP000198418">
    <property type="component" value="Unassembled WGS sequence"/>
</dbReference>
<dbReference type="InterPro" id="IPR004045">
    <property type="entry name" value="Glutathione_S-Trfase_N"/>
</dbReference>
<reference evidence="4" key="1">
    <citation type="submission" date="2017-06" db="EMBL/GenBank/DDBJ databases">
        <authorList>
            <person name="Varghese N."/>
            <person name="Submissions S."/>
        </authorList>
    </citation>
    <scope>NUCLEOTIDE SEQUENCE [LARGE SCALE GENOMIC DNA]</scope>
    <source>
        <strain evidence="4">DSM 137</strain>
    </source>
</reference>
<dbReference type="Gene3D" id="3.40.30.10">
    <property type="entry name" value="Glutaredoxin"/>
    <property type="match status" value="1"/>
</dbReference>